<proteinExistence type="predicted"/>
<organism evidence="2 3">
    <name type="scientific">Candidatus Muproteobacteria bacterium RBG_16_64_11</name>
    <dbReference type="NCBI Taxonomy" id="1817758"/>
    <lineage>
        <taxon>Bacteria</taxon>
        <taxon>Pseudomonadati</taxon>
        <taxon>Pseudomonadota</taxon>
        <taxon>Candidatus Muproteobacteria</taxon>
    </lineage>
</organism>
<comment type="caution">
    <text evidence="2">The sequence shown here is derived from an EMBL/GenBank/DDBJ whole genome shotgun (WGS) entry which is preliminary data.</text>
</comment>
<protein>
    <recommendedName>
        <fullName evidence="4">DUF4345 domain-containing protein</fullName>
    </recommendedName>
</protein>
<name>A0A1F6TF22_9PROT</name>
<dbReference type="AlphaFoldDB" id="A0A1F6TF22"/>
<evidence type="ECO:0000256" key="1">
    <source>
        <dbReference type="SAM" id="Phobius"/>
    </source>
</evidence>
<keyword evidence="1" id="KW-1133">Transmembrane helix</keyword>
<accession>A0A1F6TF22</accession>
<feature type="transmembrane region" description="Helical" evidence="1">
    <location>
        <begin position="70"/>
        <end position="90"/>
    </location>
</feature>
<dbReference type="Proteomes" id="UP000177925">
    <property type="component" value="Unassembled WGS sequence"/>
</dbReference>
<evidence type="ECO:0000313" key="3">
    <source>
        <dbReference type="Proteomes" id="UP000177925"/>
    </source>
</evidence>
<feature type="transmembrane region" description="Helical" evidence="1">
    <location>
        <begin position="7"/>
        <end position="26"/>
    </location>
</feature>
<keyword evidence="1" id="KW-0472">Membrane</keyword>
<evidence type="ECO:0000313" key="2">
    <source>
        <dbReference type="EMBL" id="OGI43743.1"/>
    </source>
</evidence>
<feature type="transmembrane region" description="Helical" evidence="1">
    <location>
        <begin position="96"/>
        <end position="117"/>
    </location>
</feature>
<feature type="transmembrane region" description="Helical" evidence="1">
    <location>
        <begin position="46"/>
        <end position="63"/>
    </location>
</feature>
<dbReference type="EMBL" id="MFSS01000040">
    <property type="protein sequence ID" value="OGI43743.1"/>
    <property type="molecule type" value="Genomic_DNA"/>
</dbReference>
<reference evidence="2 3" key="1">
    <citation type="journal article" date="2016" name="Nat. Commun.">
        <title>Thousands of microbial genomes shed light on interconnected biogeochemical processes in an aquifer system.</title>
        <authorList>
            <person name="Anantharaman K."/>
            <person name="Brown C.T."/>
            <person name="Hug L.A."/>
            <person name="Sharon I."/>
            <person name="Castelle C.J."/>
            <person name="Probst A.J."/>
            <person name="Thomas B.C."/>
            <person name="Singh A."/>
            <person name="Wilkins M.J."/>
            <person name="Karaoz U."/>
            <person name="Brodie E.L."/>
            <person name="Williams K.H."/>
            <person name="Hubbard S.S."/>
            <person name="Banfield J.F."/>
        </authorList>
    </citation>
    <scope>NUCLEOTIDE SEQUENCE [LARGE SCALE GENOMIC DNA]</scope>
</reference>
<gene>
    <name evidence="2" type="ORF">A2150_06285</name>
</gene>
<evidence type="ECO:0008006" key="4">
    <source>
        <dbReference type="Google" id="ProtNLM"/>
    </source>
</evidence>
<sequence length="143" mass="15172">MKAQIQVTLLVAAALYMGWGLTLVLAPGTVHPLLSLGPYDSVTTTMFGAALLGMMATFVIAAYDPEKEIVRASAVGMAFVGLTAAYLVFIAKSMPLSLYTVGSLAIDLVCCGVLFLSEARLDFAAKRRPTARGRGKKRMALAR</sequence>
<keyword evidence="1" id="KW-0812">Transmembrane</keyword>